<dbReference type="GO" id="GO:1902600">
    <property type="term" value="P:proton transmembrane transport"/>
    <property type="evidence" value="ECO:0007669"/>
    <property type="project" value="InterPro"/>
</dbReference>
<dbReference type="Gene3D" id="3.40.50.720">
    <property type="entry name" value="NAD(P)-binding Rossmann-like Domain"/>
    <property type="match status" value="1"/>
</dbReference>
<dbReference type="PANTHER" id="PTHR46157:SF4">
    <property type="entry name" value="K(+) EFFLUX ANTIPORTER 3, CHLOROPLASTIC"/>
    <property type="match status" value="1"/>
</dbReference>
<accession>A0A5M6IKQ8</accession>
<feature type="transmembrane region" description="Helical" evidence="10">
    <location>
        <begin position="376"/>
        <end position="394"/>
    </location>
</feature>
<evidence type="ECO:0000256" key="2">
    <source>
        <dbReference type="ARBA" id="ARBA00022448"/>
    </source>
</evidence>
<dbReference type="GO" id="GO:0012505">
    <property type="term" value="C:endomembrane system"/>
    <property type="evidence" value="ECO:0007669"/>
    <property type="project" value="UniProtKB-SubCell"/>
</dbReference>
<keyword evidence="9 10" id="KW-0472">Membrane</keyword>
<keyword evidence="5 10" id="KW-0812">Transmembrane</keyword>
<dbReference type="OrthoDB" id="9781411at2"/>
<dbReference type="AlphaFoldDB" id="A0A5M6IKQ8"/>
<evidence type="ECO:0000256" key="6">
    <source>
        <dbReference type="ARBA" id="ARBA00022958"/>
    </source>
</evidence>
<dbReference type="SUPFAM" id="SSF51735">
    <property type="entry name" value="NAD(P)-binding Rossmann-fold domains"/>
    <property type="match status" value="1"/>
</dbReference>
<keyword evidence="13" id="KW-1185">Reference proteome</keyword>
<evidence type="ECO:0000256" key="7">
    <source>
        <dbReference type="ARBA" id="ARBA00022989"/>
    </source>
</evidence>
<dbReference type="GO" id="GO:0015297">
    <property type="term" value="F:antiporter activity"/>
    <property type="evidence" value="ECO:0007669"/>
    <property type="project" value="UniProtKB-KW"/>
</dbReference>
<feature type="domain" description="RCK N-terminal" evidence="11">
    <location>
        <begin position="422"/>
        <end position="539"/>
    </location>
</feature>
<feature type="transmembrane region" description="Helical" evidence="10">
    <location>
        <begin position="103"/>
        <end position="125"/>
    </location>
</feature>
<feature type="transmembrane region" description="Helical" evidence="10">
    <location>
        <begin position="131"/>
        <end position="152"/>
    </location>
</feature>
<dbReference type="GO" id="GO:0006813">
    <property type="term" value="P:potassium ion transport"/>
    <property type="evidence" value="ECO:0007669"/>
    <property type="project" value="UniProtKB-KW"/>
</dbReference>
<feature type="transmembrane region" description="Helical" evidence="10">
    <location>
        <begin position="310"/>
        <end position="329"/>
    </location>
</feature>
<evidence type="ECO:0000256" key="1">
    <source>
        <dbReference type="ARBA" id="ARBA00004127"/>
    </source>
</evidence>
<keyword evidence="7 10" id="KW-1133">Transmembrane helix</keyword>
<gene>
    <name evidence="12" type="ORF">F1189_28865</name>
</gene>
<feature type="transmembrane region" description="Helical" evidence="10">
    <location>
        <begin position="164"/>
        <end position="185"/>
    </location>
</feature>
<evidence type="ECO:0000256" key="3">
    <source>
        <dbReference type="ARBA" id="ARBA00022449"/>
    </source>
</evidence>
<keyword evidence="3" id="KW-0050">Antiport</keyword>
<feature type="transmembrane region" description="Helical" evidence="10">
    <location>
        <begin position="71"/>
        <end position="91"/>
    </location>
</feature>
<organism evidence="12 13">
    <name type="scientific">Rhodovastum atsumiense</name>
    <dbReference type="NCBI Taxonomy" id="504468"/>
    <lineage>
        <taxon>Bacteria</taxon>
        <taxon>Pseudomonadati</taxon>
        <taxon>Pseudomonadota</taxon>
        <taxon>Alphaproteobacteria</taxon>
        <taxon>Acetobacterales</taxon>
        <taxon>Acetobacteraceae</taxon>
        <taxon>Rhodovastum</taxon>
    </lineage>
</organism>
<proteinExistence type="predicted"/>
<protein>
    <submittedName>
        <fullName evidence="12">Potassium transporter TrkA</fullName>
    </submittedName>
</protein>
<keyword evidence="6" id="KW-0630">Potassium</keyword>
<dbReference type="InterPro" id="IPR036291">
    <property type="entry name" value="NAD(P)-bd_dom_sf"/>
</dbReference>
<evidence type="ECO:0000259" key="11">
    <source>
        <dbReference type="PROSITE" id="PS51201"/>
    </source>
</evidence>
<evidence type="ECO:0000256" key="9">
    <source>
        <dbReference type="ARBA" id="ARBA00023136"/>
    </source>
</evidence>
<sequence length="607" mass="62985">MTEGPANPAALKEVLIVLGAAGVVIPLFHRLRVSPVLGFMLVGMVVGPFGLGRVADLAPWVGWVTIANAEAIAPIAGFGVVLLLFMIGLELSFERLWVMRRLVFGLGAAQVAMSTTLLAGVGLLAGMDPAGAVVVGLAGAMSSTAVVIQVLSEERRLATLLGRLCFSVLLFQDIAVVPILVALGLQGTGPEGGPGMSLWLAVTKAVLSLGAIVGLGRLGLRPLFRSVARTRSPEFFMAACLLVVIATALAASAAGLSPALGALVAGLLLAGTEFRREIEVTIDPFKGLALGVFLISVGLQFDPVRLVSDPLGTLGGAATLVLLNGLLIAPLTRLFGAPWSVALQAGLLLGPGGEFSLVLLGIAAGEGLVERAAAEQALLAVALSMAAIPLLSAVGRRQVQRLVATPKVIDPALLPPDTVASGPRVIVAGFGRVGQMVASMLQAHAVPYVAIDRDPDRVARERHAGQPVYWGDIGQPALMRRLGIGTARALVVTMDERSAVDTVVAVARAERPDLLIVARARDAAHAAHLYHGGVSDAVPETVEASLQLSEAVLVDIGVPMGPVIASIHEKRAEIQAVIKAAAPQAEIRTLGRRRLRDARRREEAREG</sequence>
<keyword evidence="8" id="KW-0406">Ion transport</keyword>
<name>A0A5M6IKQ8_9PROT</name>
<evidence type="ECO:0000256" key="10">
    <source>
        <dbReference type="SAM" id="Phobius"/>
    </source>
</evidence>
<dbReference type="Pfam" id="PF02254">
    <property type="entry name" value="TrkA_N"/>
    <property type="match status" value="1"/>
</dbReference>
<dbReference type="RefSeq" id="WP_150045335.1">
    <property type="nucleotide sequence ID" value="NZ_OW485601.1"/>
</dbReference>
<dbReference type="InterPro" id="IPR038770">
    <property type="entry name" value="Na+/solute_symporter_sf"/>
</dbReference>
<evidence type="ECO:0000256" key="8">
    <source>
        <dbReference type="ARBA" id="ARBA00023065"/>
    </source>
</evidence>
<keyword evidence="2" id="KW-0813">Transport</keyword>
<dbReference type="Proteomes" id="UP000325255">
    <property type="component" value="Unassembled WGS sequence"/>
</dbReference>
<feature type="transmembrane region" description="Helical" evidence="10">
    <location>
        <begin position="235"/>
        <end position="253"/>
    </location>
</feature>
<evidence type="ECO:0000256" key="5">
    <source>
        <dbReference type="ARBA" id="ARBA00022692"/>
    </source>
</evidence>
<evidence type="ECO:0000313" key="12">
    <source>
        <dbReference type="EMBL" id="KAA5608497.1"/>
    </source>
</evidence>
<dbReference type="PROSITE" id="PS51201">
    <property type="entry name" value="RCK_N"/>
    <property type="match status" value="1"/>
</dbReference>
<comment type="subcellular location">
    <subcellularLocation>
        <location evidence="1">Endomembrane system</location>
        <topology evidence="1">Multi-pass membrane protein</topology>
    </subcellularLocation>
</comment>
<dbReference type="InterPro" id="IPR006153">
    <property type="entry name" value="Cation/H_exchanger_TM"/>
</dbReference>
<dbReference type="FunFam" id="3.40.50.720:FF:000036">
    <property type="entry name" value="Glutathione-regulated potassium-efflux system protein KefB"/>
    <property type="match status" value="1"/>
</dbReference>
<dbReference type="InterPro" id="IPR003148">
    <property type="entry name" value="RCK_N"/>
</dbReference>
<reference evidence="12 13" key="1">
    <citation type="submission" date="2019-09" db="EMBL/GenBank/DDBJ databases">
        <title>Genome sequence of Rhodovastum atsumiense, a diverse member of the Acetobacteraceae family of non-sulfur purple photosynthetic bacteria.</title>
        <authorList>
            <person name="Meyer T."/>
            <person name="Kyndt J."/>
        </authorList>
    </citation>
    <scope>NUCLEOTIDE SEQUENCE [LARGE SCALE GENOMIC DNA]</scope>
    <source>
        <strain evidence="12 13">DSM 21279</strain>
    </source>
</reference>
<dbReference type="PANTHER" id="PTHR46157">
    <property type="entry name" value="K(+) EFFLUX ANTIPORTER 3, CHLOROPLASTIC"/>
    <property type="match status" value="1"/>
</dbReference>
<feature type="transmembrane region" description="Helical" evidence="10">
    <location>
        <begin position="6"/>
        <end position="28"/>
    </location>
</feature>
<dbReference type="EMBL" id="VWPK01000080">
    <property type="protein sequence ID" value="KAA5608497.1"/>
    <property type="molecule type" value="Genomic_DNA"/>
</dbReference>
<feature type="transmembrane region" description="Helical" evidence="10">
    <location>
        <begin position="341"/>
        <end position="364"/>
    </location>
</feature>
<dbReference type="Pfam" id="PF00999">
    <property type="entry name" value="Na_H_Exchanger"/>
    <property type="match status" value="1"/>
</dbReference>
<keyword evidence="4" id="KW-0633">Potassium transport</keyword>
<feature type="transmembrane region" description="Helical" evidence="10">
    <location>
        <begin position="35"/>
        <end position="51"/>
    </location>
</feature>
<comment type="caution">
    <text evidence="12">The sequence shown here is derived from an EMBL/GenBank/DDBJ whole genome shotgun (WGS) entry which is preliminary data.</text>
</comment>
<evidence type="ECO:0000256" key="4">
    <source>
        <dbReference type="ARBA" id="ARBA00022538"/>
    </source>
</evidence>
<dbReference type="GO" id="GO:0005886">
    <property type="term" value="C:plasma membrane"/>
    <property type="evidence" value="ECO:0007669"/>
    <property type="project" value="TreeGrafter"/>
</dbReference>
<evidence type="ECO:0000313" key="13">
    <source>
        <dbReference type="Proteomes" id="UP000325255"/>
    </source>
</evidence>
<dbReference type="Gene3D" id="1.20.1530.20">
    <property type="match status" value="1"/>
</dbReference>
<feature type="transmembrane region" description="Helical" evidence="10">
    <location>
        <begin position="197"/>
        <end position="215"/>
    </location>
</feature>